<dbReference type="PANTHER" id="PTHR15696:SF0">
    <property type="entry name" value="TELOMERASE-BINDING PROTEIN EST1A"/>
    <property type="match status" value="1"/>
</dbReference>
<dbReference type="Gene3D" id="1.25.40.10">
    <property type="entry name" value="Tetratricopeptide repeat domain"/>
    <property type="match status" value="1"/>
</dbReference>
<keyword evidence="5" id="KW-1185">Reference proteome</keyword>
<evidence type="ECO:0000256" key="1">
    <source>
        <dbReference type="SAM" id="MobiDB-lite"/>
    </source>
</evidence>
<dbReference type="EMBL" id="CP151502">
    <property type="protein sequence ID" value="WZN60285.1"/>
    <property type="molecule type" value="Genomic_DNA"/>
</dbReference>
<name>A0AAX4P2J4_9CHLO</name>
<reference evidence="4 5" key="1">
    <citation type="submission" date="2024-03" db="EMBL/GenBank/DDBJ databases">
        <title>Complete genome sequence of the green alga Chloropicon roscoffensis RCC1871.</title>
        <authorList>
            <person name="Lemieux C."/>
            <person name="Pombert J.-F."/>
            <person name="Otis C."/>
            <person name="Turmel M."/>
        </authorList>
    </citation>
    <scope>NUCLEOTIDE SEQUENCE [LARGE SCALE GENOMIC DNA]</scope>
    <source>
        <strain evidence="4 5">RCC1871</strain>
    </source>
</reference>
<organism evidence="4 5">
    <name type="scientific">Chloropicon roscoffensis</name>
    <dbReference type="NCBI Taxonomy" id="1461544"/>
    <lineage>
        <taxon>Eukaryota</taxon>
        <taxon>Viridiplantae</taxon>
        <taxon>Chlorophyta</taxon>
        <taxon>Chloropicophyceae</taxon>
        <taxon>Chloropicales</taxon>
        <taxon>Chloropicaceae</taxon>
        <taxon>Chloropicon</taxon>
    </lineage>
</organism>
<dbReference type="GO" id="GO:0005697">
    <property type="term" value="C:telomerase holoenzyme complex"/>
    <property type="evidence" value="ECO:0007669"/>
    <property type="project" value="TreeGrafter"/>
</dbReference>
<gene>
    <name evidence="4" type="ORF">HKI87_02g18140</name>
</gene>
<dbReference type="SUPFAM" id="SSF48452">
    <property type="entry name" value="TPR-like"/>
    <property type="match status" value="1"/>
</dbReference>
<feature type="domain" description="DNA/RNA-binding" evidence="2">
    <location>
        <begin position="195"/>
        <end position="491"/>
    </location>
</feature>
<dbReference type="Pfam" id="PF10374">
    <property type="entry name" value="EST1"/>
    <property type="match status" value="1"/>
</dbReference>
<dbReference type="Pfam" id="PF10373">
    <property type="entry name" value="EST1_DNA_bind"/>
    <property type="match status" value="1"/>
</dbReference>
<dbReference type="GO" id="GO:0042162">
    <property type="term" value="F:telomeric DNA binding"/>
    <property type="evidence" value="ECO:0007669"/>
    <property type="project" value="TreeGrafter"/>
</dbReference>
<evidence type="ECO:0000313" key="5">
    <source>
        <dbReference type="Proteomes" id="UP001472866"/>
    </source>
</evidence>
<dbReference type="Proteomes" id="UP001472866">
    <property type="component" value="Chromosome 02"/>
</dbReference>
<dbReference type="PANTHER" id="PTHR15696">
    <property type="entry name" value="SMG-7 SUPPRESSOR WITH MORPHOLOGICAL EFFECT ON GENITALIA PROTEIN 7"/>
    <property type="match status" value="1"/>
</dbReference>
<proteinExistence type="predicted"/>
<dbReference type="InterPro" id="IPR019458">
    <property type="entry name" value="Est1-like_N"/>
</dbReference>
<evidence type="ECO:0000259" key="2">
    <source>
        <dbReference type="Pfam" id="PF10373"/>
    </source>
</evidence>
<sequence length="637" mass="71260">MGASVLKLLAEFKRCEEELRSMSRDQTTDIFNPKVASLRDKLKRTYLKVLQDSQKANREREIARVLWRDVIYATIVRLRQEQQKYEGAALAEKNDSARRDRDCLKLHFTTFLRKSEQFYRECVAAVQESHGSVGVVLPGEDAAKVTEKGAKVLTAKSGYACHSCYQSLIYLGDVLRYEQTHLRPHDKRSFKGPGSCYRQAAYLFPESGNPHNQLSVIYLLTGEDFRAVYHNYRALCSAAPFPTARENFKLLFDRIRARAAEAGEGDPRHFGAQACASHLLWACAELFSLKTFRGAEGGWDQLDAHCSAYLAHFRLLCKLSPKEQRQKLSQIRNPRREGGDASTLAFFVRTTALAICNVHECSRGCASEDPARRAWSEGALPRYLNLAVSSQVDLVRYCARVEGGAKLGLPAVNVFTGWLRHNKDALSRIERGDDRQLEGKFRAFKETLVSVLLDEHEALGGGGLDCARAPLGELLGLTEDVELRGFVPILPAQRGLTFEVWRLAQRPTEGAHRARQRLRRIAASLEEISGEPLELLTGVPTSTRVTTTRVGDFTEPQGGGLPDVSAFREGKANRVPRQDHLGLQATVLDLLCGKKAADQEYLDRHWRGVELVARSRGGGHGEESRKRKRIPGFSFPA</sequence>
<dbReference type="InterPro" id="IPR045153">
    <property type="entry name" value="Est1/Ebs1-like"/>
</dbReference>
<dbReference type="GO" id="GO:0070034">
    <property type="term" value="F:telomerase RNA binding"/>
    <property type="evidence" value="ECO:0007669"/>
    <property type="project" value="TreeGrafter"/>
</dbReference>
<evidence type="ECO:0000259" key="3">
    <source>
        <dbReference type="Pfam" id="PF10374"/>
    </source>
</evidence>
<dbReference type="InterPro" id="IPR011990">
    <property type="entry name" value="TPR-like_helical_dom_sf"/>
</dbReference>
<dbReference type="AlphaFoldDB" id="A0AAX4P2J4"/>
<protein>
    <submittedName>
        <fullName evidence="4">Est1 DNA/RNA binding domain-containing protein</fullName>
    </submittedName>
</protein>
<feature type="region of interest" description="Disordered" evidence="1">
    <location>
        <begin position="614"/>
        <end position="637"/>
    </location>
</feature>
<accession>A0AAX4P2J4</accession>
<evidence type="ECO:0000313" key="4">
    <source>
        <dbReference type="EMBL" id="WZN60285.1"/>
    </source>
</evidence>
<dbReference type="InterPro" id="IPR018834">
    <property type="entry name" value="DNA/RNA-bd_Est1-type"/>
</dbReference>
<dbReference type="GO" id="GO:0000184">
    <property type="term" value="P:nuclear-transcribed mRNA catabolic process, nonsense-mediated decay"/>
    <property type="evidence" value="ECO:0007669"/>
    <property type="project" value="TreeGrafter"/>
</dbReference>
<feature type="domain" description="Telomerase activating protein Est1-like N-terminal" evidence="3">
    <location>
        <begin position="64"/>
        <end position="180"/>
    </location>
</feature>